<keyword evidence="1" id="KW-0732">Signal</keyword>
<evidence type="ECO:0000256" key="1">
    <source>
        <dbReference type="SAM" id="SignalP"/>
    </source>
</evidence>
<comment type="caution">
    <text evidence="2">The sequence shown here is derived from an EMBL/GenBank/DDBJ whole genome shotgun (WGS) entry which is preliminary data.</text>
</comment>
<dbReference type="EMBL" id="CAJNOG010001654">
    <property type="protein sequence ID" value="CAF1461800.1"/>
    <property type="molecule type" value="Genomic_DNA"/>
</dbReference>
<accession>A0A815QDC5</accession>
<organism evidence="2 4">
    <name type="scientific">Adineta steineri</name>
    <dbReference type="NCBI Taxonomy" id="433720"/>
    <lineage>
        <taxon>Eukaryota</taxon>
        <taxon>Metazoa</taxon>
        <taxon>Spiralia</taxon>
        <taxon>Gnathifera</taxon>
        <taxon>Rotifera</taxon>
        <taxon>Eurotatoria</taxon>
        <taxon>Bdelloidea</taxon>
        <taxon>Adinetida</taxon>
        <taxon>Adinetidae</taxon>
        <taxon>Adineta</taxon>
    </lineage>
</organism>
<name>A0A815QDC5_9BILA</name>
<evidence type="ECO:0000313" key="4">
    <source>
        <dbReference type="Proteomes" id="UP000663845"/>
    </source>
</evidence>
<dbReference type="Proteomes" id="UP000663844">
    <property type="component" value="Unassembled WGS sequence"/>
</dbReference>
<sequence>MLSYNFILFIIIFINIFQISSNKSSSLSLQHNSFSPQKILPRSKIRNDLHRIKQTLEPLRSLYNSRDVYHKYNNMLKTLWTCCPQQRIYMFDIRNNYYVIMGRNDCHNFIRENRTRLTRQCQNNLKLYDPTRGDMGSCDGRLLRNLADKWNFVVELSNYTEQWCIDGLYSMLIYSDINQILPCERAIRQGLRKDPQSYTIYDALSRNILNLYVQNLHNYRNCSDPYFWEKESNEETDTLMTMIEYRR</sequence>
<dbReference type="AlphaFoldDB" id="A0A815QDC5"/>
<dbReference type="Proteomes" id="UP000663845">
    <property type="component" value="Unassembled WGS sequence"/>
</dbReference>
<gene>
    <name evidence="2" type="ORF">JYZ213_LOCUS41297</name>
    <name evidence="3" type="ORF">OXD698_LOCUS31229</name>
</gene>
<feature type="signal peptide" evidence="1">
    <location>
        <begin position="1"/>
        <end position="21"/>
    </location>
</feature>
<reference evidence="2" key="1">
    <citation type="submission" date="2021-02" db="EMBL/GenBank/DDBJ databases">
        <authorList>
            <person name="Nowell W R."/>
        </authorList>
    </citation>
    <scope>NUCLEOTIDE SEQUENCE</scope>
</reference>
<proteinExistence type="predicted"/>
<dbReference type="EMBL" id="CAJOAZ010003822">
    <property type="protein sequence ID" value="CAF4029765.1"/>
    <property type="molecule type" value="Genomic_DNA"/>
</dbReference>
<evidence type="ECO:0000313" key="2">
    <source>
        <dbReference type="EMBL" id="CAF1461800.1"/>
    </source>
</evidence>
<evidence type="ECO:0000313" key="3">
    <source>
        <dbReference type="EMBL" id="CAF4029765.1"/>
    </source>
</evidence>
<protein>
    <submittedName>
        <fullName evidence="2">Uncharacterized protein</fullName>
    </submittedName>
</protein>
<feature type="chain" id="PRO_5035606698" evidence="1">
    <location>
        <begin position="22"/>
        <end position="247"/>
    </location>
</feature>